<accession>A0ABS1GFH3</accession>
<dbReference type="EMBL" id="JAACYA010000001">
    <property type="protein sequence ID" value="MBK3331616.1"/>
    <property type="molecule type" value="Genomic_DNA"/>
</dbReference>
<dbReference type="InterPro" id="IPR002510">
    <property type="entry name" value="Metalloprtase-TldD/E_N"/>
</dbReference>
<sequence length="461" mass="50188">MKEFIREISPYLLTKLMSEGGDYGEIFYEKTFSTVMRLEGKKLEKAVEGYDEGVGIRLIKEGKTYYGYTNNISKDSLEEVIKGIVSSAEEGKIKVGLKHIKGFSQALIDPEDYLPDRKKEILLKADDTVRSFDSRIIQSGITLKDSKREMLIVNSLGEIAEDIQVRTAIYVEAIALQNGTLYKGYDSFGKSGGYEIFENGDVDVVSYVSEKAAHRAVAGLSAKSVHAGSMPVVISSEAGGTMIHEAVGHGLEADLAERGLSVYSNKIGEKVASKLITVIDDGTIKGKMGSYGIDDEGVPAQKTVLIENGYLKGFMYDRLTAMENGKKPTGNGRRESYRHIPIVRMRNTFIAPGKDNPHDFIRDIKKGLYVVKMGGGQVNTVNGDFMFEVVEGYMIEDGEITYPVKGASLLGNGPDVLKNIEGVGYDIGWSIGTCGKNGQGVPVADAQPTIMVKSMVVGGHI</sequence>
<feature type="domain" description="Metalloprotease TldD/E central" evidence="7">
    <location>
        <begin position="109"/>
        <end position="220"/>
    </location>
</feature>
<keyword evidence="9" id="KW-1185">Reference proteome</keyword>
<evidence type="ECO:0000313" key="9">
    <source>
        <dbReference type="Proteomes" id="UP000772812"/>
    </source>
</evidence>
<reference evidence="8 9" key="1">
    <citation type="journal article" date="2021" name="Syst. Appl. Microbiol.">
        <title>Persephonella atlantica sp. nov.: How to adapt to physico-chemical gradients in high temperature hydrothermal habitats.</title>
        <authorList>
            <person name="Francois D.X."/>
            <person name="Godfroy A."/>
            <person name="Mathien C."/>
            <person name="Aube J."/>
            <person name="Cathalot C."/>
            <person name="Lesongeur F."/>
            <person name="L'Haridon S."/>
            <person name="Philippon X."/>
            <person name="Roussel E.G."/>
        </authorList>
    </citation>
    <scope>NUCLEOTIDE SEQUENCE [LARGE SCALE GENOMIC DNA]</scope>
    <source>
        <strain evidence="8 9">MO1340</strain>
    </source>
</reference>
<dbReference type="PANTHER" id="PTHR30624:SF4">
    <property type="entry name" value="METALLOPROTEASE TLDD"/>
    <property type="match status" value="1"/>
</dbReference>
<keyword evidence="2" id="KW-0645">Protease</keyword>
<protein>
    <submittedName>
        <fullName evidence="8">TldD/PmbA family protein</fullName>
    </submittedName>
</protein>
<organism evidence="8 9">
    <name type="scientific">Persephonella atlantica</name>
    <dbReference type="NCBI Taxonomy" id="2699429"/>
    <lineage>
        <taxon>Bacteria</taxon>
        <taxon>Pseudomonadati</taxon>
        <taxon>Aquificota</taxon>
        <taxon>Aquificia</taxon>
        <taxon>Aquificales</taxon>
        <taxon>Hydrogenothermaceae</taxon>
        <taxon>Persephonella</taxon>
    </lineage>
</organism>
<evidence type="ECO:0000259" key="7">
    <source>
        <dbReference type="Pfam" id="PF19290"/>
    </source>
</evidence>
<evidence type="ECO:0000313" key="8">
    <source>
        <dbReference type="EMBL" id="MBK3331616.1"/>
    </source>
</evidence>
<dbReference type="Pfam" id="PF01523">
    <property type="entry name" value="PmbA_TldD_1st"/>
    <property type="match status" value="1"/>
</dbReference>
<dbReference type="InterPro" id="IPR051463">
    <property type="entry name" value="Peptidase_U62_metallo"/>
</dbReference>
<feature type="domain" description="Metalloprotease TldD/E N-terminal" evidence="5">
    <location>
        <begin position="25"/>
        <end position="86"/>
    </location>
</feature>
<evidence type="ECO:0000259" key="6">
    <source>
        <dbReference type="Pfam" id="PF19289"/>
    </source>
</evidence>
<evidence type="ECO:0000256" key="2">
    <source>
        <dbReference type="ARBA" id="ARBA00022670"/>
    </source>
</evidence>
<dbReference type="InterPro" id="IPR036059">
    <property type="entry name" value="TldD/PmbA_sf"/>
</dbReference>
<gene>
    <name evidence="8" type="ORF">GWK41_00885</name>
</gene>
<comment type="similarity">
    <text evidence="1">Belongs to the peptidase U62 family.</text>
</comment>
<evidence type="ECO:0000256" key="3">
    <source>
        <dbReference type="ARBA" id="ARBA00022801"/>
    </source>
</evidence>
<dbReference type="SUPFAM" id="SSF111283">
    <property type="entry name" value="Putative modulator of DNA gyrase, PmbA/TldD"/>
    <property type="match status" value="1"/>
</dbReference>
<proteinExistence type="inferred from homology"/>
<dbReference type="InterPro" id="IPR045569">
    <property type="entry name" value="Metalloprtase-TldD/E_C"/>
</dbReference>
<dbReference type="PANTHER" id="PTHR30624">
    <property type="entry name" value="UNCHARACTERIZED PROTEIN TLDD AND PMBA"/>
    <property type="match status" value="1"/>
</dbReference>
<keyword evidence="4" id="KW-0482">Metalloprotease</keyword>
<name>A0ABS1GFH3_9AQUI</name>
<keyword evidence="3" id="KW-0378">Hydrolase</keyword>
<dbReference type="InterPro" id="IPR035068">
    <property type="entry name" value="TldD/PmbA_N"/>
</dbReference>
<evidence type="ECO:0000256" key="1">
    <source>
        <dbReference type="ARBA" id="ARBA00005836"/>
    </source>
</evidence>
<feature type="domain" description="Metalloprotease TldD/E C-terminal" evidence="6">
    <location>
        <begin position="228"/>
        <end position="459"/>
    </location>
</feature>
<dbReference type="InterPro" id="IPR045570">
    <property type="entry name" value="Metalloprtase-TldD/E_cen_dom"/>
</dbReference>
<evidence type="ECO:0000259" key="5">
    <source>
        <dbReference type="Pfam" id="PF01523"/>
    </source>
</evidence>
<dbReference type="Gene3D" id="3.30.2290.10">
    <property type="entry name" value="PmbA/TldD superfamily"/>
    <property type="match status" value="1"/>
</dbReference>
<comment type="caution">
    <text evidence="8">The sequence shown here is derived from an EMBL/GenBank/DDBJ whole genome shotgun (WGS) entry which is preliminary data.</text>
</comment>
<dbReference type="Pfam" id="PF19290">
    <property type="entry name" value="PmbA_TldD_2nd"/>
    <property type="match status" value="1"/>
</dbReference>
<dbReference type="InterPro" id="IPR025502">
    <property type="entry name" value="TldD"/>
</dbReference>
<dbReference type="RefSeq" id="WP_200673031.1">
    <property type="nucleotide sequence ID" value="NZ_JAACYA010000001.1"/>
</dbReference>
<dbReference type="Proteomes" id="UP000772812">
    <property type="component" value="Unassembled WGS sequence"/>
</dbReference>
<dbReference type="PIRSF" id="PIRSF004919">
    <property type="entry name" value="TldD"/>
    <property type="match status" value="1"/>
</dbReference>
<evidence type="ECO:0000256" key="4">
    <source>
        <dbReference type="ARBA" id="ARBA00023049"/>
    </source>
</evidence>
<dbReference type="Pfam" id="PF19289">
    <property type="entry name" value="PmbA_TldD_3rd"/>
    <property type="match status" value="1"/>
</dbReference>